<reference evidence="1 2" key="1">
    <citation type="journal article" date="2020" name="Nature">
        <title>Six reference-quality genomes reveal evolution of bat adaptations.</title>
        <authorList>
            <person name="Jebb D."/>
            <person name="Huang Z."/>
            <person name="Pippel M."/>
            <person name="Hughes G.M."/>
            <person name="Lavrichenko K."/>
            <person name="Devanna P."/>
            <person name="Winkler S."/>
            <person name="Jermiin L.S."/>
            <person name="Skirmuntt E.C."/>
            <person name="Katzourakis A."/>
            <person name="Burkitt-Gray L."/>
            <person name="Ray D.A."/>
            <person name="Sullivan K.A.M."/>
            <person name="Roscito J.G."/>
            <person name="Kirilenko B.M."/>
            <person name="Davalos L.M."/>
            <person name="Corthals A.P."/>
            <person name="Power M.L."/>
            <person name="Jones G."/>
            <person name="Ransome R.D."/>
            <person name="Dechmann D.K.N."/>
            <person name="Locatelli A.G."/>
            <person name="Puechmaille S.J."/>
            <person name="Fedrigo O."/>
            <person name="Jarvis E.D."/>
            <person name="Hiller M."/>
            <person name="Vernes S.C."/>
            <person name="Myers E.W."/>
            <person name="Teeling E.C."/>
        </authorList>
    </citation>
    <scope>NUCLEOTIDE SEQUENCE [LARGE SCALE GENOMIC DNA]</scope>
    <source>
        <strain evidence="1">MMyoMyo1</strain>
        <tissue evidence="1">Flight muscle</tissue>
    </source>
</reference>
<comment type="caution">
    <text evidence="1">The sequence shown here is derived from an EMBL/GenBank/DDBJ whole genome shotgun (WGS) entry which is preliminary data.</text>
</comment>
<accession>A0A7J7XHJ6</accession>
<protein>
    <submittedName>
        <fullName evidence="1">Uncharacterized protein</fullName>
    </submittedName>
</protein>
<evidence type="ECO:0000313" key="2">
    <source>
        <dbReference type="Proteomes" id="UP000527355"/>
    </source>
</evidence>
<organism evidence="1 2">
    <name type="scientific">Myotis myotis</name>
    <name type="common">Greater mouse-eared bat</name>
    <name type="synonym">Vespertilio myotis</name>
    <dbReference type="NCBI Taxonomy" id="51298"/>
    <lineage>
        <taxon>Eukaryota</taxon>
        <taxon>Metazoa</taxon>
        <taxon>Chordata</taxon>
        <taxon>Craniata</taxon>
        <taxon>Vertebrata</taxon>
        <taxon>Euteleostomi</taxon>
        <taxon>Mammalia</taxon>
        <taxon>Eutheria</taxon>
        <taxon>Laurasiatheria</taxon>
        <taxon>Chiroptera</taxon>
        <taxon>Yangochiroptera</taxon>
        <taxon>Vespertilionidae</taxon>
        <taxon>Myotis</taxon>
    </lineage>
</organism>
<name>A0A7J7XHJ6_MYOMY</name>
<sequence>MTNTHFQFLRAKNLGVTYRLSWLRISHEAAIKGPPHLKARLRMEEPVSPSCGCWHSEASAPLQVALPTELLGHLHSVAANAPAPPPAPPSEWFHSEQAEATCLMSYPLKSHSILYSILTAHSIH</sequence>
<dbReference type="EMBL" id="JABWUV010000006">
    <property type="protein sequence ID" value="KAF6349165.1"/>
    <property type="molecule type" value="Genomic_DNA"/>
</dbReference>
<dbReference type="Proteomes" id="UP000527355">
    <property type="component" value="Unassembled WGS sequence"/>
</dbReference>
<gene>
    <name evidence="1" type="ORF">mMyoMyo1_011721</name>
</gene>
<evidence type="ECO:0000313" key="1">
    <source>
        <dbReference type="EMBL" id="KAF6349165.1"/>
    </source>
</evidence>
<proteinExistence type="predicted"/>
<dbReference type="AlphaFoldDB" id="A0A7J7XHJ6"/>
<keyword evidence="2" id="KW-1185">Reference proteome</keyword>